<dbReference type="PANTHER" id="PTHR13621:SF2">
    <property type="entry name" value="PROLINE-RICH PROTEIN PRCC"/>
    <property type="match status" value="1"/>
</dbReference>
<evidence type="ECO:0000313" key="4">
    <source>
        <dbReference type="WBParaSite" id="nOo.2.0.1.t01371-RA"/>
    </source>
</evidence>
<protein>
    <submittedName>
        <fullName evidence="4">DNA helicase</fullName>
    </submittedName>
</protein>
<gene>
    <name evidence="2" type="ORF">NOO_LOCUS1371</name>
</gene>
<dbReference type="PANTHER" id="PTHR13621">
    <property type="entry name" value="PROLINE-RICH PROTEIN PRCC"/>
    <property type="match status" value="1"/>
</dbReference>
<reference evidence="2 3" key="2">
    <citation type="submission" date="2018-08" db="EMBL/GenBank/DDBJ databases">
        <authorList>
            <person name="Laetsch R D."/>
            <person name="Stevens L."/>
            <person name="Kumar S."/>
            <person name="Blaxter L. M."/>
        </authorList>
    </citation>
    <scope>NUCLEOTIDE SEQUENCE [LARGE SCALE GENOMIC DNA]</scope>
</reference>
<dbReference type="Pfam" id="PF10253">
    <property type="entry name" value="PRCC"/>
    <property type="match status" value="1"/>
</dbReference>
<dbReference type="WBParaSite" id="nOo.2.0.1.t01371-RA">
    <property type="protein sequence ID" value="nOo.2.0.1.t01371-RA"/>
    <property type="gene ID" value="nOo.2.0.1.g01371"/>
</dbReference>
<proteinExistence type="predicted"/>
<evidence type="ECO:0000313" key="3">
    <source>
        <dbReference type="Proteomes" id="UP000271087"/>
    </source>
</evidence>
<organism evidence="4">
    <name type="scientific">Onchocerca ochengi</name>
    <name type="common">Filarial nematode worm</name>
    <dbReference type="NCBI Taxonomy" id="42157"/>
    <lineage>
        <taxon>Eukaryota</taxon>
        <taxon>Metazoa</taxon>
        <taxon>Ecdysozoa</taxon>
        <taxon>Nematoda</taxon>
        <taxon>Chromadorea</taxon>
        <taxon>Rhabditida</taxon>
        <taxon>Spirurina</taxon>
        <taxon>Spiruromorpha</taxon>
        <taxon>Filarioidea</taxon>
        <taxon>Onchocercidae</taxon>
        <taxon>Onchocerca</taxon>
    </lineage>
</organism>
<keyword evidence="3" id="KW-1185">Reference proteome</keyword>
<evidence type="ECO:0000313" key="2">
    <source>
        <dbReference type="EMBL" id="VDK64024.1"/>
    </source>
</evidence>
<feature type="compositionally biased region" description="Basic and acidic residues" evidence="1">
    <location>
        <begin position="77"/>
        <end position="87"/>
    </location>
</feature>
<dbReference type="GO" id="GO:0005634">
    <property type="term" value="C:nucleus"/>
    <property type="evidence" value="ECO:0007669"/>
    <property type="project" value="TreeGrafter"/>
</dbReference>
<reference evidence="4" key="1">
    <citation type="submission" date="2016-06" db="UniProtKB">
        <authorList>
            <consortium name="WormBaseParasite"/>
        </authorList>
    </citation>
    <scope>IDENTIFICATION</scope>
</reference>
<accession>A0A182E098</accession>
<feature type="compositionally biased region" description="Polar residues" evidence="1">
    <location>
        <begin position="1"/>
        <end position="10"/>
    </location>
</feature>
<feature type="region of interest" description="Disordered" evidence="1">
    <location>
        <begin position="1"/>
        <end position="21"/>
    </location>
</feature>
<name>A0A182E098_ONCOC</name>
<dbReference type="EMBL" id="UYRW01000170">
    <property type="protein sequence ID" value="VDK64024.1"/>
    <property type="molecule type" value="Genomic_DNA"/>
</dbReference>
<dbReference type="STRING" id="42157.A0A182E098"/>
<dbReference type="OrthoDB" id="206969at2759"/>
<evidence type="ECO:0000256" key="1">
    <source>
        <dbReference type="SAM" id="MobiDB-lite"/>
    </source>
</evidence>
<dbReference type="InterPro" id="IPR018800">
    <property type="entry name" value="PRCC"/>
</dbReference>
<feature type="region of interest" description="Disordered" evidence="1">
    <location>
        <begin position="73"/>
        <end position="100"/>
    </location>
</feature>
<dbReference type="Proteomes" id="UP000271087">
    <property type="component" value="Unassembled WGS sequence"/>
</dbReference>
<sequence>MRTKGAGSSIQEDEDPEFKNHFNEQAAVSSVGWTSSWQMLSLVDYAGSDDEDTDDSQNEECIHAEVVLNPAKRLKSTNKDDRTRDGFYDQENDPEVEQRDSITNAGEVSSILTNLPPSIRMTDKCVQQENELEDLVKRKDWELKLAKKAERKRKHHLKHLINNSSKNHHLSKNLTDNGMNTKRIRRTKKIVIPAFSGLKGLVGDGKQKDSDEQPGHSVIASSSANLLTVLPEPKNASRISRNMNIFLSSNTHSIGNAKMSEVITAKEIPKETKFTEEENDASDEDQDSADFFGLKAANDPPVISDIVTASDISLGKKLEEVELRDDVKIEDNISAFVSHPETTVQCYDTSTSTTLSGAIDDSQALCMIYSRDVAHLGGTISNAAKAVENMVDVSVDKVLGPNVHATLLKNLHNKSLAEATLSHLANIPKNKEAVSMVARRKHQITYLASVAVAREEQLAEQWSVNRHNKRTSARKYGF</sequence>
<dbReference type="AlphaFoldDB" id="A0A182E098"/>